<organism evidence="4">
    <name type="scientific">Grapevine virus L</name>
    <dbReference type="NCBI Taxonomy" id="2283237"/>
    <lineage>
        <taxon>Viruses</taxon>
        <taxon>Riboviria</taxon>
        <taxon>Orthornavirae</taxon>
        <taxon>Kitrinoviricota</taxon>
        <taxon>Alsuviricetes</taxon>
        <taxon>Tymovirales</taxon>
        <taxon>Betaflexiviridae</taxon>
        <taxon>Trivirinae</taxon>
        <taxon>Vitivirus</taxon>
        <taxon>Vitivirus lambdavitis</taxon>
        <taxon>Vitivirus GVL</taxon>
    </lineage>
</organism>
<dbReference type="Pfam" id="PF05892">
    <property type="entry name" value="Tricho_coat"/>
    <property type="match status" value="1"/>
</dbReference>
<accession>A0A3S9IHT8</accession>
<proteinExistence type="predicted"/>
<evidence type="ECO:0000313" key="4">
    <source>
        <dbReference type="EMBL" id="AZP27609.1"/>
    </source>
</evidence>
<comment type="subcellular location">
    <subcellularLocation>
        <location evidence="1">Virion</location>
    </subcellularLocation>
</comment>
<keyword evidence="3" id="KW-0946">Virion</keyword>
<name>A0A3S9IHT8_9VIRU</name>
<evidence type="ECO:0000256" key="1">
    <source>
        <dbReference type="ARBA" id="ARBA00004328"/>
    </source>
</evidence>
<evidence type="ECO:0000256" key="3">
    <source>
        <dbReference type="ARBA" id="ARBA00022844"/>
    </source>
</evidence>
<dbReference type="EMBL" id="MH643739">
    <property type="protein sequence ID" value="AZP27609.1"/>
    <property type="molecule type" value="Genomic_RNA"/>
</dbReference>
<protein>
    <submittedName>
        <fullName evidence="4">Coat protein</fullName>
    </submittedName>
</protein>
<keyword evidence="2 4" id="KW-0167">Capsid protein</keyword>
<sequence>MESKAIRSAMLTMFAAKIPNFVSEPSTPEQQALSSNILANLFGNIALVGSSASVMSYPTSVPCFNLESGTLSQSNLAGDPLNVAQLVMYMLAVRSAAVEPPLADLTLRQMCTPFAPEAYLFLRTAAKAKIYTSLARKMTRIGNKEPQVVFDFAKGLPLGSLTRSEASCIQVMHQRLFRTEGAKGVFDAQSQVGETSVEV</sequence>
<gene>
    <name evidence="4" type="primary">ORF4</name>
</gene>
<reference evidence="4" key="1">
    <citation type="submission" date="2018-07" db="EMBL/GenBank/DDBJ databases">
        <title>First report of grapevine virus L in California.</title>
        <authorList>
            <person name="Al Rwahnih M."/>
            <person name="Brisbane R.S."/>
        </authorList>
    </citation>
    <scope>NUCLEOTIDE SEQUENCE</scope>
    <source>
        <strain evidence="4">KA</strain>
    </source>
</reference>
<evidence type="ECO:0000256" key="2">
    <source>
        <dbReference type="ARBA" id="ARBA00022561"/>
    </source>
</evidence>
<dbReference type="PIRSF" id="PIRSF004075">
    <property type="entry name" value="Coat_protein_tricho/vitivirus"/>
    <property type="match status" value="1"/>
</dbReference>
<dbReference type="InterPro" id="IPR008879">
    <property type="entry name" value="Coat_protein_tricho/vitivirus"/>
</dbReference>
<dbReference type="GO" id="GO:0019028">
    <property type="term" value="C:viral capsid"/>
    <property type="evidence" value="ECO:0007669"/>
    <property type="project" value="UniProtKB-KW"/>
</dbReference>